<dbReference type="GO" id="GO:0051726">
    <property type="term" value="P:regulation of cell cycle"/>
    <property type="evidence" value="ECO:0007669"/>
    <property type="project" value="TreeGrafter"/>
</dbReference>
<dbReference type="AlphaFoldDB" id="A0A4V5P696"/>
<keyword evidence="4" id="KW-0547">Nucleotide-binding</keyword>
<dbReference type="EMBL" id="RWIC01001395">
    <property type="protein sequence ID" value="TKC35990.1"/>
    <property type="molecule type" value="Genomic_DNA"/>
</dbReference>
<dbReference type="Gene3D" id="1.10.510.10">
    <property type="entry name" value="Transferase(Phosphotransferase) domain 1"/>
    <property type="match status" value="1"/>
</dbReference>
<protein>
    <recommendedName>
        <fullName evidence="1">non-specific serine/threonine protein kinase</fullName>
        <ecNumber evidence="1">2.7.11.1</ecNumber>
    </recommendedName>
</protein>
<evidence type="ECO:0000256" key="7">
    <source>
        <dbReference type="SAM" id="MobiDB-lite"/>
    </source>
</evidence>
<evidence type="ECO:0000313" key="8">
    <source>
        <dbReference type="EMBL" id="TKC35990.1"/>
    </source>
</evidence>
<dbReference type="Proteomes" id="UP000308365">
    <property type="component" value="Unassembled WGS sequence"/>
</dbReference>
<name>A0A4V5P696_MONMO</name>
<evidence type="ECO:0000313" key="9">
    <source>
        <dbReference type="Proteomes" id="UP000308365"/>
    </source>
</evidence>
<dbReference type="EC" id="2.7.11.1" evidence="1"/>
<dbReference type="InterPro" id="IPR011009">
    <property type="entry name" value="Kinase-like_dom_sf"/>
</dbReference>
<dbReference type="GO" id="GO:0005634">
    <property type="term" value="C:nucleus"/>
    <property type="evidence" value="ECO:0007669"/>
    <property type="project" value="TreeGrafter"/>
</dbReference>
<comment type="caution">
    <text evidence="8">The sequence shown here is derived from an EMBL/GenBank/DDBJ whole genome shotgun (WGS) entry which is preliminary data.</text>
</comment>
<keyword evidence="3" id="KW-0808">Transferase</keyword>
<organism evidence="8 9">
    <name type="scientific">Monodon monoceros</name>
    <name type="common">Narwhal</name>
    <name type="synonym">Ceratodon monodon</name>
    <dbReference type="NCBI Taxonomy" id="40151"/>
    <lineage>
        <taxon>Eukaryota</taxon>
        <taxon>Metazoa</taxon>
        <taxon>Chordata</taxon>
        <taxon>Craniata</taxon>
        <taxon>Vertebrata</taxon>
        <taxon>Euteleostomi</taxon>
        <taxon>Mammalia</taxon>
        <taxon>Eutheria</taxon>
        <taxon>Laurasiatheria</taxon>
        <taxon>Artiodactyla</taxon>
        <taxon>Whippomorpha</taxon>
        <taxon>Cetacea</taxon>
        <taxon>Odontoceti</taxon>
        <taxon>Monodontidae</taxon>
        <taxon>Monodon</taxon>
    </lineage>
</organism>
<feature type="region of interest" description="Disordered" evidence="7">
    <location>
        <begin position="77"/>
        <end position="121"/>
    </location>
</feature>
<gene>
    <name evidence="8" type="ORF">EI555_001637</name>
</gene>
<reference evidence="9" key="1">
    <citation type="journal article" date="2019" name="IScience">
        <title>Narwhal Genome Reveals Long-Term Low Genetic Diversity despite Current Large Abundance Size.</title>
        <authorList>
            <person name="Westbury M.V."/>
            <person name="Petersen B."/>
            <person name="Garde E."/>
            <person name="Heide-Jorgensen M.P."/>
            <person name="Lorenzen E.D."/>
        </authorList>
    </citation>
    <scope>NUCLEOTIDE SEQUENCE [LARGE SCALE GENOMIC DNA]</scope>
</reference>
<feature type="compositionally biased region" description="Basic and acidic residues" evidence="7">
    <location>
        <begin position="91"/>
        <end position="103"/>
    </location>
</feature>
<dbReference type="GO" id="GO:0005524">
    <property type="term" value="F:ATP binding"/>
    <property type="evidence" value="ECO:0007669"/>
    <property type="project" value="UniProtKB-KW"/>
</dbReference>
<evidence type="ECO:0000256" key="3">
    <source>
        <dbReference type="ARBA" id="ARBA00022679"/>
    </source>
</evidence>
<accession>A0A4V5P696</accession>
<dbReference type="GO" id="GO:0005829">
    <property type="term" value="C:cytosol"/>
    <property type="evidence" value="ECO:0007669"/>
    <property type="project" value="TreeGrafter"/>
</dbReference>
<proteinExistence type="predicted"/>
<dbReference type="PANTHER" id="PTHR24054:SF16">
    <property type="entry name" value="CASEIN KINASE II SUBUNIT ALPHA-RELATED"/>
    <property type="match status" value="1"/>
</dbReference>
<evidence type="ECO:0000256" key="4">
    <source>
        <dbReference type="ARBA" id="ARBA00022741"/>
    </source>
</evidence>
<dbReference type="InterPro" id="IPR045216">
    <property type="entry name" value="CK2_alpha"/>
</dbReference>
<evidence type="ECO:0000256" key="6">
    <source>
        <dbReference type="ARBA" id="ARBA00022840"/>
    </source>
</evidence>
<evidence type="ECO:0000256" key="5">
    <source>
        <dbReference type="ARBA" id="ARBA00022777"/>
    </source>
</evidence>
<keyword evidence="6" id="KW-0067">ATP-binding</keyword>
<evidence type="ECO:0000256" key="1">
    <source>
        <dbReference type="ARBA" id="ARBA00012513"/>
    </source>
</evidence>
<dbReference type="SUPFAM" id="SSF56112">
    <property type="entry name" value="Protein kinase-like (PK-like)"/>
    <property type="match status" value="1"/>
</dbReference>
<dbReference type="PANTHER" id="PTHR24054">
    <property type="entry name" value="CASEIN KINASE II SUBUNIT ALPHA"/>
    <property type="match status" value="1"/>
</dbReference>
<dbReference type="GO" id="GO:0004674">
    <property type="term" value="F:protein serine/threonine kinase activity"/>
    <property type="evidence" value="ECO:0007669"/>
    <property type="project" value="UniProtKB-KW"/>
</dbReference>
<dbReference type="GO" id="GO:0005956">
    <property type="term" value="C:protein kinase CK2 complex"/>
    <property type="evidence" value="ECO:0007669"/>
    <property type="project" value="TreeGrafter"/>
</dbReference>
<evidence type="ECO:0000256" key="2">
    <source>
        <dbReference type="ARBA" id="ARBA00022527"/>
    </source>
</evidence>
<keyword evidence="5" id="KW-0418">Kinase</keyword>
<keyword evidence="2" id="KW-0723">Serine/threonine-protein kinase</keyword>
<sequence>MNMTIMISCENQHLVSPEALDFLDKLLRYDHQSWLTTREAVEHPYFYTVVKDQTRMGSSSVPGGSMPAVKRGLEAGVASEEMDATDPVENTPKDLEEMEDTKTRWKRSATQDVAREMNEML</sequence>